<dbReference type="Pfam" id="PF13452">
    <property type="entry name" value="FAS1_DH_region"/>
    <property type="match status" value="1"/>
</dbReference>
<dbReference type="Gene3D" id="3.10.129.10">
    <property type="entry name" value="Hotdog Thioesterase"/>
    <property type="match status" value="1"/>
</dbReference>
<keyword evidence="3" id="KW-1185">Reference proteome</keyword>
<accession>A0ABP7IVH4</accession>
<dbReference type="Proteomes" id="UP001501624">
    <property type="component" value="Unassembled WGS sequence"/>
</dbReference>
<dbReference type="EMBL" id="BAABCM010000007">
    <property type="protein sequence ID" value="GAA3827784.1"/>
    <property type="molecule type" value="Genomic_DNA"/>
</dbReference>
<dbReference type="SUPFAM" id="SSF54637">
    <property type="entry name" value="Thioesterase/thiol ester dehydrase-isomerase"/>
    <property type="match status" value="1"/>
</dbReference>
<reference evidence="3" key="1">
    <citation type="journal article" date="2019" name="Int. J. Syst. Evol. Microbiol.">
        <title>The Global Catalogue of Microorganisms (GCM) 10K type strain sequencing project: providing services to taxonomists for standard genome sequencing and annotation.</title>
        <authorList>
            <consortium name="The Broad Institute Genomics Platform"/>
            <consortium name="The Broad Institute Genome Sequencing Center for Infectious Disease"/>
            <person name="Wu L."/>
            <person name="Ma J."/>
        </authorList>
    </citation>
    <scope>NUCLEOTIDE SEQUENCE [LARGE SCALE GENOMIC DNA]</scope>
    <source>
        <strain evidence="3">JCM 17017</strain>
    </source>
</reference>
<dbReference type="CDD" id="cd03441">
    <property type="entry name" value="R_hydratase_like"/>
    <property type="match status" value="1"/>
</dbReference>
<evidence type="ECO:0000313" key="3">
    <source>
        <dbReference type="Proteomes" id="UP001501624"/>
    </source>
</evidence>
<sequence length="148" mass="16490">MTERNLTGRTFRPWTYEVGIEKIREFATALGHGEACYFDREVARSMGFRDVVAPPMFAVVFCKWMGPAVRHPDVGIDYARMLHGGQEFEFGAPVCHGDVITTSAAVADVHAKRDLEFFVFSSHSANQFGEIVADGRWTMIVRGTGDQA</sequence>
<evidence type="ECO:0000259" key="1">
    <source>
        <dbReference type="Pfam" id="PF13452"/>
    </source>
</evidence>
<dbReference type="InterPro" id="IPR039569">
    <property type="entry name" value="FAS1-like_DH_region"/>
</dbReference>
<gene>
    <name evidence="2" type="ORF">GCM10022380_52920</name>
</gene>
<proteinExistence type="predicted"/>
<dbReference type="RefSeq" id="WP_237340151.1">
    <property type="nucleotide sequence ID" value="NZ_BAABCM010000007.1"/>
</dbReference>
<name>A0ABP7IVH4_9PSEU</name>
<organism evidence="2 3">
    <name type="scientific">Amycolatopsis tucumanensis</name>
    <dbReference type="NCBI Taxonomy" id="401106"/>
    <lineage>
        <taxon>Bacteria</taxon>
        <taxon>Bacillati</taxon>
        <taxon>Actinomycetota</taxon>
        <taxon>Actinomycetes</taxon>
        <taxon>Pseudonocardiales</taxon>
        <taxon>Pseudonocardiaceae</taxon>
        <taxon>Amycolatopsis</taxon>
    </lineage>
</organism>
<evidence type="ECO:0000313" key="2">
    <source>
        <dbReference type="EMBL" id="GAA3827784.1"/>
    </source>
</evidence>
<comment type="caution">
    <text evidence="2">The sequence shown here is derived from an EMBL/GenBank/DDBJ whole genome shotgun (WGS) entry which is preliminary data.</text>
</comment>
<dbReference type="InterPro" id="IPR016709">
    <property type="entry name" value="HadA-like"/>
</dbReference>
<protein>
    <submittedName>
        <fullName evidence="2">MaoC family dehydratase N-terminal domain-containing protein</fullName>
    </submittedName>
</protein>
<dbReference type="PIRSF" id="PIRSF018072">
    <property type="entry name" value="UCP018072"/>
    <property type="match status" value="1"/>
</dbReference>
<feature type="domain" description="FAS1-like dehydratase" evidence="1">
    <location>
        <begin position="6"/>
        <end position="134"/>
    </location>
</feature>
<dbReference type="InterPro" id="IPR029069">
    <property type="entry name" value="HotDog_dom_sf"/>
</dbReference>